<dbReference type="AlphaFoldDB" id="A0A3Q9J4P0"/>
<proteinExistence type="predicted"/>
<evidence type="ECO:0000313" key="2">
    <source>
        <dbReference type="Proteomes" id="UP000274841"/>
    </source>
</evidence>
<accession>A0A3Q9J4P0</accession>
<dbReference type="EMBL" id="CP031422">
    <property type="protein sequence ID" value="AZS40055.1"/>
    <property type="molecule type" value="Genomic_DNA"/>
</dbReference>
<evidence type="ECO:0000313" key="1">
    <source>
        <dbReference type="EMBL" id="AZS40055.1"/>
    </source>
</evidence>
<protein>
    <submittedName>
        <fullName evidence="1">Uncharacterized protein</fullName>
    </submittedName>
</protein>
<dbReference type="RefSeq" id="WP_267901556.1">
    <property type="nucleotide sequence ID" value="NZ_CP031422.1"/>
</dbReference>
<dbReference type="Proteomes" id="UP000274841">
    <property type="component" value="Chromosome"/>
</dbReference>
<dbReference type="KEGG" id="moy:CVS54_01377"/>
<sequence>MSIRIQYTDPNTEATITIESEYTDTAIEQAKAMGVPLSTKEQSA</sequence>
<gene>
    <name evidence="1" type="ORF">CVS54_01377</name>
</gene>
<reference evidence="1 2" key="1">
    <citation type="submission" date="2018-08" db="EMBL/GenBank/DDBJ databases">
        <title>Microbacterium oxydans strain HG3.</title>
        <authorList>
            <person name="ORTET P."/>
        </authorList>
    </citation>
    <scope>NUCLEOTIDE SEQUENCE [LARGE SCALE GENOMIC DNA]</scope>
    <source>
        <strain evidence="1 2">HG3</strain>
    </source>
</reference>
<organism evidence="1 2">
    <name type="scientific">Microbacterium oxydans</name>
    <dbReference type="NCBI Taxonomy" id="82380"/>
    <lineage>
        <taxon>Bacteria</taxon>
        <taxon>Bacillati</taxon>
        <taxon>Actinomycetota</taxon>
        <taxon>Actinomycetes</taxon>
        <taxon>Micrococcales</taxon>
        <taxon>Microbacteriaceae</taxon>
        <taxon>Microbacterium</taxon>
    </lineage>
</organism>
<name>A0A3Q9J4P0_9MICO</name>